<dbReference type="RefSeq" id="WP_084175620.1">
    <property type="nucleotide sequence ID" value="NZ_FTNY01000001.1"/>
</dbReference>
<accession>A0A1N7I0Q9</accession>
<name>A0A1N7I0Q9_9FLAO</name>
<dbReference type="InterPro" id="IPR027417">
    <property type="entry name" value="P-loop_NTPase"/>
</dbReference>
<protein>
    <submittedName>
        <fullName evidence="1">AAA domain-containing protein</fullName>
    </submittedName>
</protein>
<gene>
    <name evidence="1" type="ORF">SAMN05421639_101982</name>
</gene>
<proteinExistence type="predicted"/>
<keyword evidence="2" id="KW-1185">Reference proteome</keyword>
<evidence type="ECO:0000313" key="2">
    <source>
        <dbReference type="Proteomes" id="UP000186373"/>
    </source>
</evidence>
<evidence type="ECO:0000313" key="1">
    <source>
        <dbReference type="EMBL" id="SIS30647.1"/>
    </source>
</evidence>
<dbReference type="Gene3D" id="1.10.10.60">
    <property type="entry name" value="Homeodomain-like"/>
    <property type="match status" value="1"/>
</dbReference>
<dbReference type="SUPFAM" id="SSF52540">
    <property type="entry name" value="P-loop containing nucleoside triphosphate hydrolases"/>
    <property type="match status" value="1"/>
</dbReference>
<dbReference type="AlphaFoldDB" id="A0A1N7I0Q9"/>
<reference evidence="2" key="1">
    <citation type="submission" date="2017-01" db="EMBL/GenBank/DDBJ databases">
        <authorList>
            <person name="Varghese N."/>
            <person name="Submissions S."/>
        </authorList>
    </citation>
    <scope>NUCLEOTIDE SEQUENCE [LARGE SCALE GENOMIC DNA]</scope>
    <source>
        <strain evidence="2">DSM 17126</strain>
    </source>
</reference>
<sequence>MMEAKKIAPVFDDLSNPETIVSHIDQLQKDLETEKENKGLFKVKTANQWIEQAKKSPIPLMLFGELWHDSELCILFADTNLGKSILAVQIADSISKGKTIAGFRLEAGKQTVLYFDFELSAKQFEIRYSIKNEAEKVFEQHYSFDTNFKRLEINPDAEIPESRSFEDYLNQSLEQSITETGAKILIIDNLTYLKNETEKAKDALPLMKHLKALKSKYGLSILALAHTPKRDLSKPLTRNDLQGSKMLINFVDSCFAIGESHTDKHLRYLKQIKARNTEIIYDTENVAVCQIQKPFNFLEFEFVGFGTEREHLKEFTEKDRESTIEKTKELSQKGYTQRQISTELNISLGAVNKYLKTQ</sequence>
<dbReference type="EMBL" id="FTNY01000001">
    <property type="protein sequence ID" value="SIS30647.1"/>
    <property type="molecule type" value="Genomic_DNA"/>
</dbReference>
<dbReference type="Pfam" id="PF13481">
    <property type="entry name" value="AAA_25"/>
    <property type="match status" value="1"/>
</dbReference>
<dbReference type="Proteomes" id="UP000186373">
    <property type="component" value="Unassembled WGS sequence"/>
</dbReference>
<organism evidence="1 2">
    <name type="scientific">Chryseobacterium shigense</name>
    <dbReference type="NCBI Taxonomy" id="297244"/>
    <lineage>
        <taxon>Bacteria</taxon>
        <taxon>Pseudomonadati</taxon>
        <taxon>Bacteroidota</taxon>
        <taxon>Flavobacteriia</taxon>
        <taxon>Flavobacteriales</taxon>
        <taxon>Weeksellaceae</taxon>
        <taxon>Chryseobacterium group</taxon>
        <taxon>Chryseobacterium</taxon>
    </lineage>
</organism>
<dbReference type="Gene3D" id="3.40.50.300">
    <property type="entry name" value="P-loop containing nucleotide triphosphate hydrolases"/>
    <property type="match status" value="1"/>
</dbReference>